<keyword evidence="5" id="KW-1185">Reference proteome</keyword>
<evidence type="ECO:0000313" key="5">
    <source>
        <dbReference type="Proteomes" id="UP001500967"/>
    </source>
</evidence>
<name>A0ABN0V0C8_9ACTN</name>
<evidence type="ECO:0000256" key="2">
    <source>
        <dbReference type="SAM" id="MobiDB-lite"/>
    </source>
</evidence>
<reference evidence="4 5" key="1">
    <citation type="journal article" date="2019" name="Int. J. Syst. Evol. Microbiol.">
        <title>The Global Catalogue of Microorganisms (GCM) 10K type strain sequencing project: providing services to taxonomists for standard genome sequencing and annotation.</title>
        <authorList>
            <consortium name="The Broad Institute Genomics Platform"/>
            <consortium name="The Broad Institute Genome Sequencing Center for Infectious Disease"/>
            <person name="Wu L."/>
            <person name="Ma J."/>
        </authorList>
    </citation>
    <scope>NUCLEOTIDE SEQUENCE [LARGE SCALE GENOMIC DNA]</scope>
    <source>
        <strain evidence="4 5">JCM 10425</strain>
    </source>
</reference>
<dbReference type="EMBL" id="BAAAGX010000028">
    <property type="protein sequence ID" value="GAA0268742.1"/>
    <property type="molecule type" value="Genomic_DNA"/>
</dbReference>
<dbReference type="InterPro" id="IPR027417">
    <property type="entry name" value="P-loop_NTPase"/>
</dbReference>
<dbReference type="PANTHER" id="PTHR23077">
    <property type="entry name" value="AAA-FAMILY ATPASE"/>
    <property type="match status" value="1"/>
</dbReference>
<dbReference type="PANTHER" id="PTHR23077:SF117">
    <property type="entry name" value="AAA+ ATPASE DOMAIN-CONTAINING PROTEIN"/>
    <property type="match status" value="1"/>
</dbReference>
<evidence type="ECO:0000256" key="1">
    <source>
        <dbReference type="RuleBase" id="RU003651"/>
    </source>
</evidence>
<accession>A0ABN0V0C8</accession>
<dbReference type="SMART" id="SM00382">
    <property type="entry name" value="AAA"/>
    <property type="match status" value="1"/>
</dbReference>
<sequence length="522" mass="56050">METDASYPVRPDLRTFTHAGATVTLVDAERILVLDDGHRVELLGGVAFPPPVRAVSVTVTRDELDAYLDASIRTGTEPSDRAGLTVLGNDPIGVFLSRRVESGDPWATRIVDGVGGFLANVSRRLETDRPAHAPEPEPTDVPVIDVEAEVRDSSSGLVATAKTTERTIALRSSVPAGELSVEHLEGFCRLVLDAVVEATSPEALVGQVVTVSATSGSPDRVTLDQVGGLDDIVQELREIAASFRHPQALARWGAKRPQGALFYGPPGTGKTMLARALANEIGARFREIRTTEILDKWLGASERNIKQIFRDARRYTEPTVMLFDEFDTIIGYASEGGDAASQAINSVAGIFKQEMNTLIEANPNVFVVATTNFPERIDPSLVRSGRFDIKLAVPAPDATGRAQILAKMIRQQIVEHEVPGFRMFADDVDIAACATLSQGLTGADLKEVLRRAQLAKAMREARTGTPATAISQDDLRRQIEAVKAAATPVRPAPAFPALGRLFPTPPKPAPAEKDPGPESDAP</sequence>
<dbReference type="SUPFAM" id="SSF52540">
    <property type="entry name" value="P-loop containing nucleoside triphosphate hydrolases"/>
    <property type="match status" value="1"/>
</dbReference>
<evidence type="ECO:0000259" key="3">
    <source>
        <dbReference type="SMART" id="SM00382"/>
    </source>
</evidence>
<dbReference type="Gene3D" id="3.40.50.300">
    <property type="entry name" value="P-loop containing nucleotide triphosphate hydrolases"/>
    <property type="match status" value="1"/>
</dbReference>
<keyword evidence="1" id="KW-0067">ATP-binding</keyword>
<feature type="domain" description="AAA+ ATPase" evidence="3">
    <location>
        <begin position="256"/>
        <end position="397"/>
    </location>
</feature>
<dbReference type="InterPro" id="IPR003959">
    <property type="entry name" value="ATPase_AAA_core"/>
</dbReference>
<comment type="similarity">
    <text evidence="1">Belongs to the AAA ATPase family.</text>
</comment>
<proteinExistence type="inferred from homology"/>
<dbReference type="RefSeq" id="WP_344652730.1">
    <property type="nucleotide sequence ID" value="NZ_BAAAGX010000028.1"/>
</dbReference>
<dbReference type="Pfam" id="PF00004">
    <property type="entry name" value="AAA"/>
    <property type="match status" value="1"/>
</dbReference>
<organism evidence="4 5">
    <name type="scientific">Cryptosporangium japonicum</name>
    <dbReference type="NCBI Taxonomy" id="80872"/>
    <lineage>
        <taxon>Bacteria</taxon>
        <taxon>Bacillati</taxon>
        <taxon>Actinomycetota</taxon>
        <taxon>Actinomycetes</taxon>
        <taxon>Cryptosporangiales</taxon>
        <taxon>Cryptosporangiaceae</taxon>
        <taxon>Cryptosporangium</taxon>
    </lineage>
</organism>
<evidence type="ECO:0000313" key="4">
    <source>
        <dbReference type="EMBL" id="GAA0268742.1"/>
    </source>
</evidence>
<keyword evidence="1" id="KW-0547">Nucleotide-binding</keyword>
<dbReference type="Gene3D" id="1.10.8.60">
    <property type="match status" value="1"/>
</dbReference>
<dbReference type="PROSITE" id="PS00674">
    <property type="entry name" value="AAA"/>
    <property type="match status" value="1"/>
</dbReference>
<dbReference type="InterPro" id="IPR050168">
    <property type="entry name" value="AAA_ATPase_domain"/>
</dbReference>
<comment type="caution">
    <text evidence="4">The sequence shown here is derived from an EMBL/GenBank/DDBJ whole genome shotgun (WGS) entry which is preliminary data.</text>
</comment>
<protein>
    <recommendedName>
        <fullName evidence="3">AAA+ ATPase domain-containing protein</fullName>
    </recommendedName>
</protein>
<dbReference type="Proteomes" id="UP001500967">
    <property type="component" value="Unassembled WGS sequence"/>
</dbReference>
<gene>
    <name evidence="4" type="ORF">GCM10009539_64790</name>
</gene>
<dbReference type="InterPro" id="IPR003960">
    <property type="entry name" value="ATPase_AAA_CS"/>
</dbReference>
<dbReference type="InterPro" id="IPR003593">
    <property type="entry name" value="AAA+_ATPase"/>
</dbReference>
<feature type="region of interest" description="Disordered" evidence="2">
    <location>
        <begin position="494"/>
        <end position="522"/>
    </location>
</feature>